<dbReference type="Proteomes" id="UP001056120">
    <property type="component" value="Linkage Group LG18"/>
</dbReference>
<reference evidence="1 2" key="2">
    <citation type="journal article" date="2022" name="Mol. Ecol. Resour.">
        <title>The genomes of chicory, endive, great burdock and yacon provide insights into Asteraceae paleo-polyploidization history and plant inulin production.</title>
        <authorList>
            <person name="Fan W."/>
            <person name="Wang S."/>
            <person name="Wang H."/>
            <person name="Wang A."/>
            <person name="Jiang F."/>
            <person name="Liu H."/>
            <person name="Zhao H."/>
            <person name="Xu D."/>
            <person name="Zhang Y."/>
        </authorList>
    </citation>
    <scope>NUCLEOTIDE SEQUENCE [LARGE SCALE GENOMIC DNA]</scope>
    <source>
        <strain evidence="2">cv. Yunnan</strain>
        <tissue evidence="1">Leaves</tissue>
    </source>
</reference>
<keyword evidence="2" id="KW-1185">Reference proteome</keyword>
<evidence type="ECO:0000313" key="2">
    <source>
        <dbReference type="Proteomes" id="UP001056120"/>
    </source>
</evidence>
<name>A0ACB9E6Q7_9ASTR</name>
<accession>A0ACB9E6Q7</accession>
<evidence type="ECO:0000313" key="1">
    <source>
        <dbReference type="EMBL" id="KAI3754659.1"/>
    </source>
</evidence>
<comment type="caution">
    <text evidence="1">The sequence shown here is derived from an EMBL/GenBank/DDBJ whole genome shotgun (WGS) entry which is preliminary data.</text>
</comment>
<protein>
    <submittedName>
        <fullName evidence="1">Uncharacterized protein</fullName>
    </submittedName>
</protein>
<sequence>MKRDLYQAFKRWEYDSSTHEAVITQYDLPEVRVFDPMDLFSFSDEDLKILYHNPIQCDMSSKIKIEAKLYMRVVARYLSMRYEVKMIKKRLAGLE</sequence>
<dbReference type="EMBL" id="CM042035">
    <property type="protein sequence ID" value="KAI3754659.1"/>
    <property type="molecule type" value="Genomic_DNA"/>
</dbReference>
<proteinExistence type="predicted"/>
<gene>
    <name evidence="1" type="ORF">L1987_54446</name>
</gene>
<reference evidence="2" key="1">
    <citation type="journal article" date="2022" name="Mol. Ecol. Resour.">
        <title>The genomes of chicory, endive, great burdock and yacon provide insights into Asteraceae palaeo-polyploidization history and plant inulin production.</title>
        <authorList>
            <person name="Fan W."/>
            <person name="Wang S."/>
            <person name="Wang H."/>
            <person name="Wang A."/>
            <person name="Jiang F."/>
            <person name="Liu H."/>
            <person name="Zhao H."/>
            <person name="Xu D."/>
            <person name="Zhang Y."/>
        </authorList>
    </citation>
    <scope>NUCLEOTIDE SEQUENCE [LARGE SCALE GENOMIC DNA]</scope>
    <source>
        <strain evidence="2">cv. Yunnan</strain>
    </source>
</reference>
<organism evidence="1 2">
    <name type="scientific">Smallanthus sonchifolius</name>
    <dbReference type="NCBI Taxonomy" id="185202"/>
    <lineage>
        <taxon>Eukaryota</taxon>
        <taxon>Viridiplantae</taxon>
        <taxon>Streptophyta</taxon>
        <taxon>Embryophyta</taxon>
        <taxon>Tracheophyta</taxon>
        <taxon>Spermatophyta</taxon>
        <taxon>Magnoliopsida</taxon>
        <taxon>eudicotyledons</taxon>
        <taxon>Gunneridae</taxon>
        <taxon>Pentapetalae</taxon>
        <taxon>asterids</taxon>
        <taxon>campanulids</taxon>
        <taxon>Asterales</taxon>
        <taxon>Asteraceae</taxon>
        <taxon>Asteroideae</taxon>
        <taxon>Heliantheae alliance</taxon>
        <taxon>Millerieae</taxon>
        <taxon>Smallanthus</taxon>
    </lineage>
</organism>